<comment type="subunit">
    <text evidence="8">Homodimer.</text>
</comment>
<keyword evidence="3 8" id="KW-0436">Ligase</keyword>
<feature type="binding site" evidence="8">
    <location>
        <begin position="40"/>
        <end position="47"/>
    </location>
    <ligand>
        <name>ATP</name>
        <dbReference type="ChEBI" id="CHEBI:30616"/>
    </ligand>
</feature>
<dbReference type="Proteomes" id="UP001501624">
    <property type="component" value="Unassembled WGS sequence"/>
</dbReference>
<comment type="caution">
    <text evidence="9">The sequence shown here is derived from an EMBL/GenBank/DDBJ whole genome shotgun (WGS) entry which is preliminary data.</text>
</comment>
<dbReference type="EMBL" id="BAABCM010000008">
    <property type="protein sequence ID" value="GAA3828447.1"/>
    <property type="molecule type" value="Genomic_DNA"/>
</dbReference>
<dbReference type="InterPro" id="IPR003721">
    <property type="entry name" value="Pantoate_ligase"/>
</dbReference>
<keyword evidence="8" id="KW-0963">Cytoplasm</keyword>
<name>A0ABP7IW61_9PSEU</name>
<dbReference type="NCBIfam" id="TIGR00018">
    <property type="entry name" value="panC"/>
    <property type="match status" value="1"/>
</dbReference>
<sequence length="294" mass="31517">MTTPKFSRGQLNTYQTPGDVHRVTAALHSVGRKVALVPTMGALHAGHRELIRRAKRLPNTVVAVSIFVNPLQFGEGEDFDAYPRPLERDLEILAEDGVEIAFVPKVGDLYADGHAVTLHPGPLGDELEGAHRPGHFAGVLTVVAKLFNIVTPDFAFFGEKDYQQLVLIKRMVRDLNLDVRVIGVPTVRESDGLALSSRNVYLSPEQREAAVVLSAALAAGGHSGPNGGEAVLSAARATLAARPEVDVDYLELRGTDLGPAPVDGEARLLIAARVGRTRLIDNVPVVLGASEEVR</sequence>
<keyword evidence="10" id="KW-1185">Reference proteome</keyword>
<keyword evidence="5 8" id="KW-0547">Nucleotide-binding</keyword>
<dbReference type="PANTHER" id="PTHR21299:SF1">
    <property type="entry name" value="PANTOATE--BETA-ALANINE LIGASE"/>
    <property type="match status" value="1"/>
</dbReference>
<evidence type="ECO:0000256" key="1">
    <source>
        <dbReference type="ARBA" id="ARBA00004990"/>
    </source>
</evidence>
<comment type="similarity">
    <text evidence="2 8">Belongs to the pantothenate synthetase family.</text>
</comment>
<evidence type="ECO:0000256" key="6">
    <source>
        <dbReference type="ARBA" id="ARBA00022840"/>
    </source>
</evidence>
<comment type="miscellaneous">
    <text evidence="8">The reaction proceeds by a bi uni uni bi ping pong mechanism.</text>
</comment>
<comment type="catalytic activity">
    <reaction evidence="7 8">
        <text>(R)-pantoate + beta-alanine + ATP = (R)-pantothenate + AMP + diphosphate + H(+)</text>
        <dbReference type="Rhea" id="RHEA:10912"/>
        <dbReference type="ChEBI" id="CHEBI:15378"/>
        <dbReference type="ChEBI" id="CHEBI:15980"/>
        <dbReference type="ChEBI" id="CHEBI:29032"/>
        <dbReference type="ChEBI" id="CHEBI:30616"/>
        <dbReference type="ChEBI" id="CHEBI:33019"/>
        <dbReference type="ChEBI" id="CHEBI:57966"/>
        <dbReference type="ChEBI" id="CHEBI:456215"/>
        <dbReference type="EC" id="6.3.2.1"/>
    </reaction>
</comment>
<feature type="binding site" evidence="8">
    <location>
        <position position="72"/>
    </location>
    <ligand>
        <name>(R)-pantoate</name>
        <dbReference type="ChEBI" id="CHEBI:15980"/>
    </ligand>
</feature>
<comment type="pathway">
    <text evidence="1 8">Cofactor biosynthesis; (R)-pantothenate biosynthesis; (R)-pantothenate from (R)-pantoate and beta-alanine: step 1/1.</text>
</comment>
<evidence type="ECO:0000256" key="8">
    <source>
        <dbReference type="HAMAP-Rule" id="MF_00158"/>
    </source>
</evidence>
<dbReference type="EC" id="6.3.2.1" evidence="8"/>
<accession>A0ABP7IW61</accession>
<evidence type="ECO:0000256" key="4">
    <source>
        <dbReference type="ARBA" id="ARBA00022655"/>
    </source>
</evidence>
<dbReference type="Pfam" id="PF02569">
    <property type="entry name" value="Pantoate_ligase"/>
    <property type="match status" value="1"/>
</dbReference>
<dbReference type="SUPFAM" id="SSF52374">
    <property type="entry name" value="Nucleotidylyl transferase"/>
    <property type="match status" value="1"/>
</dbReference>
<dbReference type="InterPro" id="IPR014729">
    <property type="entry name" value="Rossmann-like_a/b/a_fold"/>
</dbReference>
<comment type="function">
    <text evidence="8">Catalyzes the condensation of pantoate with beta-alanine in an ATP-dependent reaction via a pantoyl-adenylate intermediate.</text>
</comment>
<organism evidence="9 10">
    <name type="scientific">Amycolatopsis tucumanensis</name>
    <dbReference type="NCBI Taxonomy" id="401106"/>
    <lineage>
        <taxon>Bacteria</taxon>
        <taxon>Bacillati</taxon>
        <taxon>Actinomycetota</taxon>
        <taxon>Actinomycetes</taxon>
        <taxon>Pseudonocardiales</taxon>
        <taxon>Pseudonocardiaceae</taxon>
        <taxon>Amycolatopsis</taxon>
    </lineage>
</organism>
<dbReference type="Gene3D" id="3.40.50.620">
    <property type="entry name" value="HUPs"/>
    <property type="match status" value="1"/>
</dbReference>
<evidence type="ECO:0000256" key="5">
    <source>
        <dbReference type="ARBA" id="ARBA00022741"/>
    </source>
</evidence>
<comment type="subcellular location">
    <subcellularLocation>
        <location evidence="8">Cytoplasm</location>
    </subcellularLocation>
</comment>
<feature type="binding site" evidence="8">
    <location>
        <begin position="158"/>
        <end position="161"/>
    </location>
    <ligand>
        <name>ATP</name>
        <dbReference type="ChEBI" id="CHEBI:30616"/>
    </ligand>
</feature>
<evidence type="ECO:0000313" key="9">
    <source>
        <dbReference type="EMBL" id="GAA3828447.1"/>
    </source>
</evidence>
<evidence type="ECO:0000256" key="2">
    <source>
        <dbReference type="ARBA" id="ARBA00009256"/>
    </source>
</evidence>
<dbReference type="CDD" id="cd00560">
    <property type="entry name" value="PanC"/>
    <property type="match status" value="1"/>
</dbReference>
<evidence type="ECO:0000256" key="7">
    <source>
        <dbReference type="ARBA" id="ARBA00048258"/>
    </source>
</evidence>
<keyword evidence="6 8" id="KW-0067">ATP-binding</keyword>
<dbReference type="PANTHER" id="PTHR21299">
    <property type="entry name" value="CYTIDYLATE KINASE/PANTOATE-BETA-ALANINE LIGASE"/>
    <property type="match status" value="1"/>
</dbReference>
<dbReference type="RefSeq" id="WP_020417091.1">
    <property type="nucleotide sequence ID" value="NZ_BAABCM010000008.1"/>
</dbReference>
<protein>
    <recommendedName>
        <fullName evidence="8">Pantothenate synthetase</fullName>
        <shortName evidence="8">PS</shortName>
        <ecNumber evidence="8">6.3.2.1</ecNumber>
    </recommendedName>
    <alternativeName>
        <fullName evidence="8">Pantoate--beta-alanine ligase</fullName>
    </alternativeName>
    <alternativeName>
        <fullName evidence="8">Pantoate-activating enzyme</fullName>
    </alternativeName>
</protein>
<gene>
    <name evidence="8 9" type="primary">panC</name>
    <name evidence="9" type="ORF">GCM10022380_53790</name>
</gene>
<feature type="binding site" evidence="8">
    <location>
        <position position="164"/>
    </location>
    <ligand>
        <name>(R)-pantoate</name>
        <dbReference type="ChEBI" id="CHEBI:15980"/>
    </ligand>
</feature>
<keyword evidence="4 8" id="KW-0566">Pantothenate biosynthesis</keyword>
<dbReference type="Gene3D" id="3.30.1300.10">
    <property type="entry name" value="Pantoate-beta-alanine ligase, C-terminal domain"/>
    <property type="match status" value="1"/>
</dbReference>
<evidence type="ECO:0000313" key="10">
    <source>
        <dbReference type="Proteomes" id="UP001501624"/>
    </source>
</evidence>
<evidence type="ECO:0000256" key="3">
    <source>
        <dbReference type="ARBA" id="ARBA00022598"/>
    </source>
</evidence>
<dbReference type="InterPro" id="IPR042176">
    <property type="entry name" value="Pantoate_ligase_C"/>
</dbReference>
<reference evidence="10" key="1">
    <citation type="journal article" date="2019" name="Int. J. Syst. Evol. Microbiol.">
        <title>The Global Catalogue of Microorganisms (GCM) 10K type strain sequencing project: providing services to taxonomists for standard genome sequencing and annotation.</title>
        <authorList>
            <consortium name="The Broad Institute Genomics Platform"/>
            <consortium name="The Broad Institute Genome Sequencing Center for Infectious Disease"/>
            <person name="Wu L."/>
            <person name="Ma J."/>
        </authorList>
    </citation>
    <scope>NUCLEOTIDE SEQUENCE [LARGE SCALE GENOMIC DNA]</scope>
    <source>
        <strain evidence="10">JCM 17017</strain>
    </source>
</reference>
<feature type="binding site" evidence="8">
    <location>
        <position position="72"/>
    </location>
    <ligand>
        <name>beta-alanine</name>
        <dbReference type="ChEBI" id="CHEBI:57966"/>
    </ligand>
</feature>
<feature type="active site" description="Proton donor" evidence="8">
    <location>
        <position position="47"/>
    </location>
</feature>
<dbReference type="HAMAP" id="MF_00158">
    <property type="entry name" value="PanC"/>
    <property type="match status" value="1"/>
</dbReference>
<feature type="binding site" evidence="8">
    <location>
        <position position="187"/>
    </location>
    <ligand>
        <name>ATP</name>
        <dbReference type="ChEBI" id="CHEBI:30616"/>
    </ligand>
</feature>
<proteinExistence type="inferred from homology"/>
<feature type="binding site" evidence="8">
    <location>
        <begin position="195"/>
        <end position="198"/>
    </location>
    <ligand>
        <name>ATP</name>
        <dbReference type="ChEBI" id="CHEBI:30616"/>
    </ligand>
</feature>
<dbReference type="GO" id="GO:0016874">
    <property type="term" value="F:ligase activity"/>
    <property type="evidence" value="ECO:0007669"/>
    <property type="project" value="UniProtKB-KW"/>
</dbReference>